<evidence type="ECO:0000256" key="10">
    <source>
        <dbReference type="ARBA" id="ARBA00022967"/>
    </source>
</evidence>
<evidence type="ECO:0000313" key="18">
    <source>
        <dbReference type="Proteomes" id="UP001596220"/>
    </source>
</evidence>
<evidence type="ECO:0000256" key="11">
    <source>
        <dbReference type="ARBA" id="ARBA00022989"/>
    </source>
</evidence>
<reference evidence="18" key="1">
    <citation type="journal article" date="2019" name="Int. J. Syst. Evol. Microbiol.">
        <title>The Global Catalogue of Microorganisms (GCM) 10K type strain sequencing project: providing services to taxonomists for standard genome sequencing and annotation.</title>
        <authorList>
            <consortium name="The Broad Institute Genomics Platform"/>
            <consortium name="The Broad Institute Genome Sequencing Center for Infectious Disease"/>
            <person name="Wu L."/>
            <person name="Ma J."/>
        </authorList>
    </citation>
    <scope>NUCLEOTIDE SEQUENCE [LARGE SCALE GENOMIC DNA]</scope>
    <source>
        <strain evidence="18">CGMCC 4.7246</strain>
    </source>
</reference>
<evidence type="ECO:0000256" key="5">
    <source>
        <dbReference type="ARBA" id="ARBA00022475"/>
    </source>
</evidence>
<dbReference type="Pfam" id="PF08352">
    <property type="entry name" value="oligo_HPY"/>
    <property type="match status" value="1"/>
</dbReference>
<evidence type="ECO:0000259" key="16">
    <source>
        <dbReference type="PROSITE" id="PS50928"/>
    </source>
</evidence>
<dbReference type="InterPro" id="IPR027417">
    <property type="entry name" value="P-loop_NTPase"/>
</dbReference>
<dbReference type="InterPro" id="IPR050388">
    <property type="entry name" value="ABC_Ni/Peptide_Import"/>
</dbReference>
<feature type="compositionally biased region" description="Pro residues" evidence="14">
    <location>
        <begin position="613"/>
        <end position="639"/>
    </location>
</feature>
<comment type="similarity">
    <text evidence="3">Belongs to the ABC transporter superfamily.</text>
</comment>
<feature type="transmembrane region" description="Helical" evidence="13">
    <location>
        <begin position="29"/>
        <end position="50"/>
    </location>
</feature>
<dbReference type="InterPro" id="IPR003439">
    <property type="entry name" value="ABC_transporter-like_ATP-bd"/>
</dbReference>
<evidence type="ECO:0000256" key="14">
    <source>
        <dbReference type="SAM" id="MobiDB-lite"/>
    </source>
</evidence>
<dbReference type="Proteomes" id="UP001596220">
    <property type="component" value="Unassembled WGS sequence"/>
</dbReference>
<comment type="subcellular location">
    <subcellularLocation>
        <location evidence="13">Cell membrane</location>
        <topology evidence="13">Multi-pass membrane protein</topology>
    </subcellularLocation>
    <subcellularLocation>
        <location evidence="2">Cell membrane</location>
        <topology evidence="2">Peripheral membrane protein</topology>
    </subcellularLocation>
    <subcellularLocation>
        <location evidence="1">Membrane</location>
        <topology evidence="1">Multi-pass membrane protein</topology>
    </subcellularLocation>
</comment>
<gene>
    <name evidence="17" type="ORF">ACFP3R_13620</name>
</gene>
<keyword evidence="9" id="KW-0067">ATP-binding</keyword>
<evidence type="ECO:0000256" key="12">
    <source>
        <dbReference type="ARBA" id="ARBA00023136"/>
    </source>
</evidence>
<dbReference type="PROSITE" id="PS50928">
    <property type="entry name" value="ABC_TM1"/>
    <property type="match status" value="1"/>
</dbReference>
<keyword evidence="12 13" id="KW-0472">Membrane</keyword>
<keyword evidence="6" id="KW-0997">Cell inner membrane</keyword>
<name>A0ABW1P5F0_9PSEU</name>
<evidence type="ECO:0000256" key="1">
    <source>
        <dbReference type="ARBA" id="ARBA00004141"/>
    </source>
</evidence>
<dbReference type="Gene3D" id="1.10.3720.10">
    <property type="entry name" value="MetI-like"/>
    <property type="match status" value="1"/>
</dbReference>
<dbReference type="SMART" id="SM00382">
    <property type="entry name" value="AAA"/>
    <property type="match status" value="1"/>
</dbReference>
<keyword evidence="7 13" id="KW-0812">Transmembrane</keyword>
<dbReference type="Gene3D" id="3.40.50.300">
    <property type="entry name" value="P-loop containing nucleotide triphosphate hydrolases"/>
    <property type="match status" value="1"/>
</dbReference>
<organism evidence="17 18">
    <name type="scientific">Saccharothrix lopnurensis</name>
    <dbReference type="NCBI Taxonomy" id="1670621"/>
    <lineage>
        <taxon>Bacteria</taxon>
        <taxon>Bacillati</taxon>
        <taxon>Actinomycetota</taxon>
        <taxon>Actinomycetes</taxon>
        <taxon>Pseudonocardiales</taxon>
        <taxon>Pseudonocardiaceae</taxon>
        <taxon>Saccharothrix</taxon>
    </lineage>
</organism>
<protein>
    <submittedName>
        <fullName evidence="17">Dipeptide/oligopeptide/nickel ABC transporter permease/ATP-binding protein</fullName>
    </submittedName>
</protein>
<accession>A0ABW1P5F0</accession>
<keyword evidence="8" id="KW-0547">Nucleotide-binding</keyword>
<dbReference type="RefSeq" id="WP_380636076.1">
    <property type="nucleotide sequence ID" value="NZ_JBHSQO010000011.1"/>
</dbReference>
<evidence type="ECO:0000256" key="3">
    <source>
        <dbReference type="ARBA" id="ARBA00005417"/>
    </source>
</evidence>
<evidence type="ECO:0000256" key="4">
    <source>
        <dbReference type="ARBA" id="ARBA00022448"/>
    </source>
</evidence>
<dbReference type="InterPro" id="IPR000515">
    <property type="entry name" value="MetI-like"/>
</dbReference>
<keyword evidence="18" id="KW-1185">Reference proteome</keyword>
<evidence type="ECO:0000313" key="17">
    <source>
        <dbReference type="EMBL" id="MFC6090318.1"/>
    </source>
</evidence>
<feature type="compositionally biased region" description="Gly residues" evidence="14">
    <location>
        <begin position="603"/>
        <end position="612"/>
    </location>
</feature>
<feature type="domain" description="ABC transmembrane type-1" evidence="16">
    <location>
        <begin position="91"/>
        <end position="281"/>
    </location>
</feature>
<dbReference type="PROSITE" id="PS00211">
    <property type="entry name" value="ABC_TRANSPORTER_1"/>
    <property type="match status" value="1"/>
</dbReference>
<dbReference type="InterPro" id="IPR035906">
    <property type="entry name" value="MetI-like_sf"/>
</dbReference>
<comment type="similarity">
    <text evidence="13">Belongs to the binding-protein-dependent transport system permease family.</text>
</comment>
<feature type="transmembrane region" description="Helical" evidence="13">
    <location>
        <begin position="152"/>
        <end position="172"/>
    </location>
</feature>
<evidence type="ECO:0000256" key="6">
    <source>
        <dbReference type="ARBA" id="ARBA00022519"/>
    </source>
</evidence>
<keyword evidence="11 13" id="KW-1133">Transmembrane helix</keyword>
<dbReference type="PANTHER" id="PTHR43297">
    <property type="entry name" value="OLIGOPEPTIDE TRANSPORT ATP-BINDING PROTEIN APPD"/>
    <property type="match status" value="1"/>
</dbReference>
<dbReference type="CDD" id="cd06261">
    <property type="entry name" value="TM_PBP2"/>
    <property type="match status" value="1"/>
</dbReference>
<keyword evidence="10" id="KW-1278">Translocase</keyword>
<dbReference type="SUPFAM" id="SSF161098">
    <property type="entry name" value="MetI-like"/>
    <property type="match status" value="1"/>
</dbReference>
<dbReference type="InterPro" id="IPR003593">
    <property type="entry name" value="AAA+_ATPase"/>
</dbReference>
<dbReference type="InterPro" id="IPR013563">
    <property type="entry name" value="Oligopep_ABC_C"/>
</dbReference>
<dbReference type="CDD" id="cd03257">
    <property type="entry name" value="ABC_NikE_OppD_transporters"/>
    <property type="match status" value="1"/>
</dbReference>
<evidence type="ECO:0000256" key="13">
    <source>
        <dbReference type="RuleBase" id="RU363032"/>
    </source>
</evidence>
<dbReference type="PROSITE" id="PS50893">
    <property type="entry name" value="ABC_TRANSPORTER_2"/>
    <property type="match status" value="1"/>
</dbReference>
<feature type="transmembrane region" description="Helical" evidence="13">
    <location>
        <begin position="260"/>
        <end position="284"/>
    </location>
</feature>
<keyword evidence="4 13" id="KW-0813">Transport</keyword>
<feature type="transmembrane region" description="Helical" evidence="13">
    <location>
        <begin position="91"/>
        <end position="111"/>
    </location>
</feature>
<keyword evidence="5" id="KW-1003">Cell membrane</keyword>
<feature type="transmembrane region" description="Helical" evidence="13">
    <location>
        <begin position="123"/>
        <end position="146"/>
    </location>
</feature>
<comment type="caution">
    <text evidence="17">The sequence shown here is derived from an EMBL/GenBank/DDBJ whole genome shotgun (WGS) entry which is preliminary data.</text>
</comment>
<feature type="region of interest" description="Disordered" evidence="14">
    <location>
        <begin position="593"/>
        <end position="646"/>
    </location>
</feature>
<evidence type="ECO:0000256" key="7">
    <source>
        <dbReference type="ARBA" id="ARBA00022692"/>
    </source>
</evidence>
<evidence type="ECO:0000259" key="15">
    <source>
        <dbReference type="PROSITE" id="PS50893"/>
    </source>
</evidence>
<dbReference type="Pfam" id="PF00528">
    <property type="entry name" value="BPD_transp_1"/>
    <property type="match status" value="1"/>
</dbReference>
<sequence length="646" mass="68700">MTNLSPATVVPPRGRSGLRSMLPRWSPKLGIGLALIVAITLFGLVGPLLLGDPNLIRDLGLTSPGGEFLLGTTLTGQDVLAQLASATRGSLYIGLLVGVMATVLSALFGIIGSYVGGYVDEAFSLFSNVMLVIPGLPLVIVISAFVPADQRGSWTIAVVLAITGWAASARVLRAQTLSLRNRDYVAAAKVSGEKPWRVITVEILPNLLPLLASQFVFAVIYAILSEAGLSFLGLGASNSSTLGTMLYYAQNGFALQREAWWWFVPPGLVIALFGCGLSLVNFSIDEIINPKLRDIPRRRAAEPDRAAGPVASTDADADAVMTVRDLSVVYRVGTPVHAVKDVSLTLRRGEILGLAGESGCGKSTLAYAINRLHRPPAEVTTGSVTFHDRDGDDLDVLALGPGELREFRWSKLSMVFQGAMNALNPVITVRAQLEDVLTTHRPGMTGAQRRARCEEVLRLVGVDVRRLRSYPHELSGGMRQRVVIAMALLLDPQVMIMDEPTTALDVVVQRGILREILRLRDEIGFAVLFITHDLPLLLELADRIAVMKDGEVVEYATAEEVYARPAHPYTRELLESFPSLTGERGAFVRTGDRAEPAGAEPAGAGGVAGLPGGPIPSGPIPSGPIPSGPIPSGPIPSGPTPSGGVR</sequence>
<dbReference type="PANTHER" id="PTHR43297:SF14">
    <property type="entry name" value="ATPASE AAA-TYPE CORE DOMAIN-CONTAINING PROTEIN"/>
    <property type="match status" value="1"/>
</dbReference>
<dbReference type="Pfam" id="PF00005">
    <property type="entry name" value="ABC_tran"/>
    <property type="match status" value="1"/>
</dbReference>
<proteinExistence type="inferred from homology"/>
<dbReference type="SUPFAM" id="SSF52540">
    <property type="entry name" value="P-loop containing nucleoside triphosphate hydrolases"/>
    <property type="match status" value="1"/>
</dbReference>
<dbReference type="InterPro" id="IPR017871">
    <property type="entry name" value="ABC_transporter-like_CS"/>
</dbReference>
<dbReference type="EMBL" id="JBHSQO010000011">
    <property type="protein sequence ID" value="MFC6090318.1"/>
    <property type="molecule type" value="Genomic_DNA"/>
</dbReference>
<feature type="domain" description="ABC transporter" evidence="15">
    <location>
        <begin position="323"/>
        <end position="574"/>
    </location>
</feature>
<evidence type="ECO:0000256" key="2">
    <source>
        <dbReference type="ARBA" id="ARBA00004202"/>
    </source>
</evidence>
<evidence type="ECO:0000256" key="8">
    <source>
        <dbReference type="ARBA" id="ARBA00022741"/>
    </source>
</evidence>
<evidence type="ECO:0000256" key="9">
    <source>
        <dbReference type="ARBA" id="ARBA00022840"/>
    </source>
</evidence>